<comment type="caution">
    <text evidence="2">The sequence shown here is derived from an EMBL/GenBank/DDBJ whole genome shotgun (WGS) entry which is preliminary data.</text>
</comment>
<feature type="binding site" evidence="1">
    <location>
        <position position="133"/>
    </location>
    <ligand>
        <name>substrate</name>
    </ligand>
</feature>
<dbReference type="Proteomes" id="UP000809440">
    <property type="component" value="Unassembled WGS sequence"/>
</dbReference>
<dbReference type="Gene3D" id="3.50.30.40">
    <property type="entry name" value="Ribonuclease E inhibitor RraA/RraA-like"/>
    <property type="match status" value="1"/>
</dbReference>
<dbReference type="InterPro" id="IPR036704">
    <property type="entry name" value="RraA/RraA-like_sf"/>
</dbReference>
<evidence type="ECO:0000313" key="5">
    <source>
        <dbReference type="Proteomes" id="UP000809440"/>
    </source>
</evidence>
<keyword evidence="5" id="KW-1185">Reference proteome</keyword>
<dbReference type="GO" id="GO:0046872">
    <property type="term" value="F:metal ion binding"/>
    <property type="evidence" value="ECO:0007669"/>
    <property type="project" value="UniProtKB-KW"/>
</dbReference>
<name>A0A9Q2S0U0_9RHOB</name>
<accession>A0A9Q2S0U0</accession>
<evidence type="ECO:0000313" key="2">
    <source>
        <dbReference type="EMBL" id="MBM2413786.1"/>
    </source>
</evidence>
<evidence type="ECO:0000256" key="1">
    <source>
        <dbReference type="PIRSR" id="PIRSR605493-1"/>
    </source>
</evidence>
<dbReference type="Pfam" id="PF03737">
    <property type="entry name" value="RraA-like"/>
    <property type="match status" value="1"/>
</dbReference>
<organism evidence="2 4">
    <name type="scientific">Marivita cryptomonadis</name>
    <dbReference type="NCBI Taxonomy" id="505252"/>
    <lineage>
        <taxon>Bacteria</taxon>
        <taxon>Pseudomonadati</taxon>
        <taxon>Pseudomonadota</taxon>
        <taxon>Alphaproteobacteria</taxon>
        <taxon>Rhodobacterales</taxon>
        <taxon>Roseobacteraceae</taxon>
        <taxon>Marivita</taxon>
    </lineage>
</organism>
<feature type="binding site" evidence="1">
    <location>
        <position position="134"/>
    </location>
    <ligand>
        <name>Mg(2+)</name>
        <dbReference type="ChEBI" id="CHEBI:18420"/>
    </ligand>
</feature>
<sequence length="236" mass="25308">MNTSDISTLIDRLHNCDTPTVCNAIEAAQGQRGFAGFTHRTITWAGDKDARIVGFARTARIAGTRPPTEPPDEIRRRRMAYFEAMNAGPRPGVAVIEDTDGDAAIGAWWGEVHALVHKGVFGLSGAVTNGVVRDLGDLPDGFPVLAGSVGPSHDFVHVRDIGTPVTIFGMTVTEGDLIHADRHGAVCIPADVIPKMNVALDRLFAAEAVVLDPLKEGPVDFETFKALWASFEKART</sequence>
<dbReference type="InterPro" id="IPR005493">
    <property type="entry name" value="RraA/RraA-like"/>
</dbReference>
<dbReference type="EMBL" id="JAFBXE010000010">
    <property type="protein sequence ID" value="MBM2413786.1"/>
    <property type="molecule type" value="Genomic_DNA"/>
</dbReference>
<dbReference type="Proteomes" id="UP000755667">
    <property type="component" value="Unassembled WGS sequence"/>
</dbReference>
<reference evidence="2 5" key="1">
    <citation type="submission" date="2021-01" db="EMBL/GenBank/DDBJ databases">
        <title>Diatom-associated Roseobacters Show Island Model of Population Structure.</title>
        <authorList>
            <person name="Qu L."/>
            <person name="Feng X."/>
            <person name="Chen Y."/>
            <person name="Li L."/>
            <person name="Wang X."/>
            <person name="Hu Z."/>
            <person name="Wang H."/>
            <person name="Luo H."/>
        </authorList>
    </citation>
    <scope>NUCLEOTIDE SEQUENCE</scope>
    <source>
        <strain evidence="3 5">CC28-63</strain>
        <strain evidence="2">CC28-69</strain>
    </source>
</reference>
<dbReference type="OrthoDB" id="8912551at2"/>
<dbReference type="SUPFAM" id="SSF89562">
    <property type="entry name" value="RraA-like"/>
    <property type="match status" value="1"/>
</dbReference>
<evidence type="ECO:0000313" key="3">
    <source>
        <dbReference type="EMBL" id="MBM2418455.1"/>
    </source>
</evidence>
<proteinExistence type="predicted"/>
<keyword evidence="1" id="KW-0460">Magnesium</keyword>
<gene>
    <name evidence="2" type="ORF">JQX41_15825</name>
    <name evidence="3" type="ORF">JQX48_15835</name>
</gene>
<keyword evidence="1" id="KW-0479">Metal-binding</keyword>
<dbReference type="GeneID" id="62643013"/>
<evidence type="ECO:0000313" key="4">
    <source>
        <dbReference type="Proteomes" id="UP000755667"/>
    </source>
</evidence>
<dbReference type="RefSeq" id="WP_085633077.1">
    <property type="nucleotide sequence ID" value="NZ_JAFBWU010000010.1"/>
</dbReference>
<comment type="cofactor">
    <cofactor evidence="1">
        <name>Mg(2+)</name>
        <dbReference type="ChEBI" id="CHEBI:18420"/>
    </cofactor>
</comment>
<dbReference type="EMBL" id="JAFBXF010000010">
    <property type="protein sequence ID" value="MBM2418455.1"/>
    <property type="molecule type" value="Genomic_DNA"/>
</dbReference>
<dbReference type="AlphaFoldDB" id="A0A9Q2S0U0"/>
<protein>
    <submittedName>
        <fullName evidence="2">RraA family protein</fullName>
    </submittedName>
</protein>